<dbReference type="GO" id="GO:0016787">
    <property type="term" value="F:hydrolase activity"/>
    <property type="evidence" value="ECO:0007669"/>
    <property type="project" value="UniProtKB-KW"/>
</dbReference>
<dbReference type="Pfam" id="PF00857">
    <property type="entry name" value="Isochorismatase"/>
    <property type="match status" value="1"/>
</dbReference>
<evidence type="ECO:0000313" key="4">
    <source>
        <dbReference type="EMBL" id="SFF72948.1"/>
    </source>
</evidence>
<keyword evidence="5" id="KW-1185">Reference proteome</keyword>
<dbReference type="EMBL" id="FONG01000026">
    <property type="protein sequence ID" value="SFF72948.1"/>
    <property type="molecule type" value="Genomic_DNA"/>
</dbReference>
<dbReference type="Gene3D" id="3.40.50.850">
    <property type="entry name" value="Isochorismatase-like"/>
    <property type="match status" value="1"/>
</dbReference>
<dbReference type="CDD" id="cd00431">
    <property type="entry name" value="cysteine_hydrolases"/>
    <property type="match status" value="1"/>
</dbReference>
<dbReference type="RefSeq" id="WP_093717112.1">
    <property type="nucleotide sequence ID" value="NZ_FONG01000026.1"/>
</dbReference>
<protein>
    <recommendedName>
        <fullName evidence="3">Isochorismatase-like domain-containing protein</fullName>
    </recommendedName>
</protein>
<reference evidence="4 5" key="1">
    <citation type="submission" date="2016-10" db="EMBL/GenBank/DDBJ databases">
        <authorList>
            <person name="de Groot N.N."/>
        </authorList>
    </citation>
    <scope>NUCLEOTIDE SEQUENCE [LARGE SCALE GENOMIC DNA]</scope>
    <source>
        <strain evidence="4 5">CGMCC 4.3510</strain>
    </source>
</reference>
<keyword evidence="1" id="KW-0378">Hydrolase</keyword>
<dbReference type="PANTHER" id="PTHR43540">
    <property type="entry name" value="PEROXYUREIDOACRYLATE/UREIDOACRYLATE AMIDOHYDROLASE-RELATED"/>
    <property type="match status" value="1"/>
</dbReference>
<dbReference type="AlphaFoldDB" id="A0A1I2L316"/>
<evidence type="ECO:0000256" key="1">
    <source>
        <dbReference type="ARBA" id="ARBA00022801"/>
    </source>
</evidence>
<evidence type="ECO:0000259" key="3">
    <source>
        <dbReference type="Pfam" id="PF00857"/>
    </source>
</evidence>
<dbReference type="SUPFAM" id="SSF52499">
    <property type="entry name" value="Isochorismatase-like hydrolases"/>
    <property type="match status" value="1"/>
</dbReference>
<dbReference type="InterPro" id="IPR000868">
    <property type="entry name" value="Isochorismatase-like_dom"/>
</dbReference>
<dbReference type="OrthoDB" id="9814140at2"/>
<feature type="domain" description="Isochorismatase-like" evidence="3">
    <location>
        <begin position="18"/>
        <end position="201"/>
    </location>
</feature>
<gene>
    <name evidence="4" type="ORF">SAMN05216251_12641</name>
</gene>
<evidence type="ECO:0000256" key="2">
    <source>
        <dbReference type="SAM" id="MobiDB-lite"/>
    </source>
</evidence>
<name>A0A1I2L316_9ACTN</name>
<organism evidence="4 5">
    <name type="scientific">Actinacidiphila alni</name>
    <dbReference type="NCBI Taxonomy" id="380248"/>
    <lineage>
        <taxon>Bacteria</taxon>
        <taxon>Bacillati</taxon>
        <taxon>Actinomycetota</taxon>
        <taxon>Actinomycetes</taxon>
        <taxon>Kitasatosporales</taxon>
        <taxon>Streptomycetaceae</taxon>
        <taxon>Actinacidiphila</taxon>
    </lineage>
</organism>
<proteinExistence type="predicted"/>
<evidence type="ECO:0000313" key="5">
    <source>
        <dbReference type="Proteomes" id="UP000199323"/>
    </source>
</evidence>
<dbReference type="InterPro" id="IPR036380">
    <property type="entry name" value="Isochorismatase-like_sf"/>
</dbReference>
<accession>A0A1I2L316</accession>
<dbReference type="STRING" id="380248.SAMN05216251_12641"/>
<dbReference type="Proteomes" id="UP000199323">
    <property type="component" value="Unassembled WGS sequence"/>
</dbReference>
<feature type="region of interest" description="Disordered" evidence="2">
    <location>
        <begin position="210"/>
        <end position="236"/>
    </location>
</feature>
<dbReference type="InterPro" id="IPR050272">
    <property type="entry name" value="Isochorismatase-like_hydrls"/>
</dbReference>
<dbReference type="PANTHER" id="PTHR43540:SF1">
    <property type="entry name" value="ISOCHORISMATASE HYDROLASE"/>
    <property type="match status" value="1"/>
</dbReference>
<sequence>MSAGGGTASGAEREASGTALVVVDLQNDFCAGPVATARYGGDPAALATVAANCARAVAAARAHGTEVVFVRFLGDIPYQGPSWRRRDLTLGKRPKCLEGTWGADFHRVRPAPGERVFTKHACFDAFLSDGFEAHLTERGTGHLVMAGLFTDVCVDTTARTAFQKGLDITVLTDCTAALHLPDEEILRFMRRVYGARTTTHDDLASWSRPAAQGEEELWPTRSDGIPVWRAASDGPP</sequence>